<protein>
    <recommendedName>
        <fullName evidence="5">Glycosyltransferase 61 catalytic domain-containing protein</fullName>
    </recommendedName>
</protein>
<gene>
    <name evidence="6" type="ORF">PTSG_12129</name>
</gene>
<dbReference type="OMA" id="IMACTET"/>
<proteinExistence type="predicted"/>
<evidence type="ECO:0000256" key="3">
    <source>
        <dbReference type="ARBA" id="ARBA00023180"/>
    </source>
</evidence>
<dbReference type="RefSeq" id="XP_004995017.1">
    <property type="nucleotide sequence ID" value="XM_004994960.1"/>
</dbReference>
<evidence type="ECO:0000256" key="2">
    <source>
        <dbReference type="ARBA" id="ARBA00022679"/>
    </source>
</evidence>
<dbReference type="Proteomes" id="UP000007799">
    <property type="component" value="Unassembled WGS sequence"/>
</dbReference>
<evidence type="ECO:0000256" key="4">
    <source>
        <dbReference type="PROSITE-ProRule" id="PRU00339"/>
    </source>
</evidence>
<dbReference type="InterPro" id="IPR019734">
    <property type="entry name" value="TPR_rpt"/>
</dbReference>
<evidence type="ECO:0000259" key="5">
    <source>
        <dbReference type="Pfam" id="PF04577"/>
    </source>
</evidence>
<keyword evidence="3" id="KW-0325">Glycoprotein</keyword>
<feature type="domain" description="Glycosyltransferase 61 catalytic" evidence="5">
    <location>
        <begin position="398"/>
        <end position="597"/>
    </location>
</feature>
<keyword evidence="4" id="KW-0802">TPR repeat</keyword>
<sequence>MLFSGQPQISQVTHFQSRFKHKPGSSFCAVATTSVERTMMTAVLLGLCLLLCCCTSVCIGSARYDAECDAIISHAKQAAYYHNQGQLDASEREHALAFEAFERAVTIDPHDPQAFANMAIYSYNSQRFDHCLEYWEQVLKRLSADDVQMHAVVAAKMRDCRFGRLSVNRDKAYNAGQGNITEALEWAQKQLAMIPSPETHSGIATMLLMKSETDPSLQATAHQHFEQAAHIAHRGFVAGARARGWRCTQSDRLYTGWRRRNMPPGTRVQRLDSEHKFSGSVRLLSPTPSEDDGVATQTYTQGTVWHITLPNAALFGNDGLIAPSPTHNTDCWLQLGSAGVYVNVLANVQVQPVWDEYSSGQFFDFSRGRLPNHGMQQPQQVPLLTSAATVVSYAVRSYFHFLTEALGRLLVLIDLTPETTPLVLPQDDTGNKFITQYLDLLPSTVAARVFPYDTKSGFNDIRLRIETLHIVDWQTTDDGSDVQTHALAPRWLLRRVRDTMTANDAVKAVLPSVHTHADRPLIIIASRKTERMRILDEEDALIGAIETAVGNHARVVVFRGQEMPIANTIALFSQADVVVGVHGGALANVIFCPSGAALFEIGFNTTHTQHYRHLALALDLSYSLSPLVPDERGVGRKRVALPDGAAARIVAGVTAHLNLPSHHDEL</sequence>
<feature type="repeat" description="TPR" evidence="4">
    <location>
        <begin position="78"/>
        <end position="111"/>
    </location>
</feature>
<dbReference type="PANTHER" id="PTHR20961:SF150">
    <property type="entry name" value="GLYCOSYLTRANSFERASE FAMILY 61 PROTEIN"/>
    <property type="match status" value="1"/>
</dbReference>
<dbReference type="OrthoDB" id="529273at2759"/>
<keyword evidence="1" id="KW-0328">Glycosyltransferase</keyword>
<dbReference type="AlphaFoldDB" id="F2U6N1"/>
<dbReference type="InParanoid" id="F2U6N1"/>
<dbReference type="KEGG" id="sre:PTSG_12129"/>
<dbReference type="Pfam" id="PF04577">
    <property type="entry name" value="Glyco_transf_61"/>
    <property type="match status" value="1"/>
</dbReference>
<organism evidence="7">
    <name type="scientific">Salpingoeca rosetta (strain ATCC 50818 / BSB-021)</name>
    <dbReference type="NCBI Taxonomy" id="946362"/>
    <lineage>
        <taxon>Eukaryota</taxon>
        <taxon>Choanoflagellata</taxon>
        <taxon>Craspedida</taxon>
        <taxon>Salpingoecidae</taxon>
        <taxon>Salpingoeca</taxon>
    </lineage>
</organism>
<evidence type="ECO:0000313" key="6">
    <source>
        <dbReference type="EMBL" id="EGD83513.1"/>
    </source>
</evidence>
<dbReference type="PROSITE" id="PS50005">
    <property type="entry name" value="TPR"/>
    <property type="match status" value="1"/>
</dbReference>
<dbReference type="EMBL" id="GL832963">
    <property type="protein sequence ID" value="EGD83513.1"/>
    <property type="molecule type" value="Genomic_DNA"/>
</dbReference>
<dbReference type="SMART" id="SM00028">
    <property type="entry name" value="TPR"/>
    <property type="match status" value="2"/>
</dbReference>
<dbReference type="SUPFAM" id="SSF48452">
    <property type="entry name" value="TPR-like"/>
    <property type="match status" value="1"/>
</dbReference>
<keyword evidence="7" id="KW-1185">Reference proteome</keyword>
<evidence type="ECO:0000256" key="1">
    <source>
        <dbReference type="ARBA" id="ARBA00022676"/>
    </source>
</evidence>
<dbReference type="InterPro" id="IPR049625">
    <property type="entry name" value="Glyco_transf_61_cat"/>
</dbReference>
<dbReference type="PANTHER" id="PTHR20961">
    <property type="entry name" value="GLYCOSYLTRANSFERASE"/>
    <property type="match status" value="1"/>
</dbReference>
<dbReference type="Gene3D" id="1.25.40.10">
    <property type="entry name" value="Tetratricopeptide repeat domain"/>
    <property type="match status" value="1"/>
</dbReference>
<evidence type="ECO:0000313" key="7">
    <source>
        <dbReference type="Proteomes" id="UP000007799"/>
    </source>
</evidence>
<dbReference type="eggNOG" id="ENOG502SFDZ">
    <property type="taxonomic scope" value="Eukaryota"/>
</dbReference>
<name>F2U6N1_SALR5</name>
<dbReference type="InterPro" id="IPR007657">
    <property type="entry name" value="Glycosyltransferase_61"/>
</dbReference>
<accession>F2U6N1</accession>
<reference evidence="6" key="1">
    <citation type="submission" date="2009-08" db="EMBL/GenBank/DDBJ databases">
        <title>Annotation of Salpingoeca rosetta.</title>
        <authorList>
            <consortium name="The Broad Institute Genome Sequencing Platform"/>
            <person name="Russ C."/>
            <person name="Cuomo C."/>
            <person name="Burger G."/>
            <person name="Gray M.W."/>
            <person name="Holland P.W.H."/>
            <person name="King N."/>
            <person name="Lang F.B.F."/>
            <person name="Roger A.J."/>
            <person name="Ruiz-Trillo I."/>
            <person name="Young S.K."/>
            <person name="Zeng Q."/>
            <person name="Gargeya S."/>
            <person name="Alvarado L."/>
            <person name="Berlin A."/>
            <person name="Chapman S.B."/>
            <person name="Chen Z."/>
            <person name="Freedman E."/>
            <person name="Gellesch M."/>
            <person name="Goldberg J."/>
            <person name="Griggs A."/>
            <person name="Gujja S."/>
            <person name="Heilman E."/>
            <person name="Heiman D."/>
            <person name="Howarth C."/>
            <person name="Mehta T."/>
            <person name="Neiman D."/>
            <person name="Pearson M."/>
            <person name="Roberts A."/>
            <person name="Saif S."/>
            <person name="Shea T."/>
            <person name="Shenoy N."/>
            <person name="Sisk P."/>
            <person name="Stolte C."/>
            <person name="Sykes S."/>
            <person name="White J."/>
            <person name="Yandava C."/>
            <person name="Haas B."/>
            <person name="Nusbaum C."/>
            <person name="Birren B."/>
        </authorList>
    </citation>
    <scope>NUCLEOTIDE SEQUENCE [LARGE SCALE GENOMIC DNA]</scope>
    <source>
        <strain evidence="6">ATCC 50818</strain>
    </source>
</reference>
<dbReference type="InterPro" id="IPR011990">
    <property type="entry name" value="TPR-like_helical_dom_sf"/>
</dbReference>
<dbReference type="GeneID" id="16075595"/>
<keyword evidence="2" id="KW-0808">Transferase</keyword>
<dbReference type="GO" id="GO:0016757">
    <property type="term" value="F:glycosyltransferase activity"/>
    <property type="evidence" value="ECO:0007669"/>
    <property type="project" value="UniProtKB-KW"/>
</dbReference>